<dbReference type="RefSeq" id="WP_382421363.1">
    <property type="nucleotide sequence ID" value="NZ_JBHSCW010000003.1"/>
</dbReference>
<keyword evidence="5" id="KW-1185">Reference proteome</keyword>
<name>A0ABV8UIC3_9PROT</name>
<reference evidence="5" key="1">
    <citation type="journal article" date="2019" name="Int. J. Syst. Evol. Microbiol.">
        <title>The Global Catalogue of Microorganisms (GCM) 10K type strain sequencing project: providing services to taxonomists for standard genome sequencing and annotation.</title>
        <authorList>
            <consortium name="The Broad Institute Genomics Platform"/>
            <consortium name="The Broad Institute Genome Sequencing Center for Infectious Disease"/>
            <person name="Wu L."/>
            <person name="Ma J."/>
        </authorList>
    </citation>
    <scope>NUCLEOTIDE SEQUENCE [LARGE SCALE GENOMIC DNA]</scope>
    <source>
        <strain evidence="5">CECT 8472</strain>
    </source>
</reference>
<dbReference type="InterPro" id="IPR036465">
    <property type="entry name" value="vWFA_dom_sf"/>
</dbReference>
<evidence type="ECO:0000313" key="4">
    <source>
        <dbReference type="EMBL" id="MFC4351021.1"/>
    </source>
</evidence>
<gene>
    <name evidence="4" type="ORF">ACFOW6_05640</name>
</gene>
<comment type="caution">
    <text evidence="4">The sequence shown here is derived from an EMBL/GenBank/DDBJ whole genome shotgun (WGS) entry which is preliminary data.</text>
</comment>
<sequence>MLVTRCVYVLYQALIEKYTGKFFHLFRDFLRKEKGATFVIVALLISLLAIFAFMGLDTARAYMAYSRLSYAVDGAALAGARSYGQEDRDKVAEAFLKANFKSENGVTLEDFQMELIEGDTQYKVTADARISTVAAKLVGIENFPLRASATVERELRGLELSMVLDVTGSMGRGYGSKLEQMKSAALVLTEIMAEDDGTFPEDFYVSLVPYSASVSIGTHNSNWLRHAINPGEFGEESWRGCVEARSTDERSPPRLPLDLDEDPPDTADGRFVRYLWESTEELMYTRHGNRVRGDNDWGDKYHWSSYRDPEHYENTATSPNLGCPQPIEPLTNDRAVIDARLNSLNAYFRGGTFTNIGMAWGWRTLSPEWEPYWNLSALEHEMPVAYDEWEIKKAIILLTDGANGWYDWPDGAPGQPISDYPDRYDADYTAYGRLSDERLFPDFGGTAKNQATAEIDDRTERVCAAVKQKGIQVYTITFGGGVNSSIQQVMENCASGDGNYFHAPDGGKLEEVFSTISRGLYNLRIVK</sequence>
<evidence type="ECO:0000313" key="5">
    <source>
        <dbReference type="Proteomes" id="UP001595799"/>
    </source>
</evidence>
<dbReference type="Pfam" id="PF13400">
    <property type="entry name" value="Tad"/>
    <property type="match status" value="1"/>
</dbReference>
<organism evidence="4 5">
    <name type="scientific">Fodinicurvata halophila</name>
    <dbReference type="NCBI Taxonomy" id="1419723"/>
    <lineage>
        <taxon>Bacteria</taxon>
        <taxon>Pseudomonadati</taxon>
        <taxon>Pseudomonadota</taxon>
        <taxon>Alphaproteobacteria</taxon>
        <taxon>Rhodospirillales</taxon>
        <taxon>Rhodovibrionaceae</taxon>
        <taxon>Fodinicurvata</taxon>
    </lineage>
</organism>
<keyword evidence="2" id="KW-1133">Transmembrane helix</keyword>
<dbReference type="EMBL" id="JBHSCW010000003">
    <property type="protein sequence ID" value="MFC4351021.1"/>
    <property type="molecule type" value="Genomic_DNA"/>
</dbReference>
<dbReference type="SUPFAM" id="SSF53300">
    <property type="entry name" value="vWA-like"/>
    <property type="match status" value="1"/>
</dbReference>
<keyword evidence="2" id="KW-0812">Transmembrane</keyword>
<protein>
    <submittedName>
        <fullName evidence="4">Pilus assembly protein TadG-related protein</fullName>
    </submittedName>
</protein>
<evidence type="ECO:0000256" key="1">
    <source>
        <dbReference type="SAM" id="MobiDB-lite"/>
    </source>
</evidence>
<dbReference type="Proteomes" id="UP001595799">
    <property type="component" value="Unassembled WGS sequence"/>
</dbReference>
<feature type="domain" description="Putative Flp pilus-assembly TadG-like N-terminal" evidence="3">
    <location>
        <begin position="36"/>
        <end position="81"/>
    </location>
</feature>
<dbReference type="InterPro" id="IPR028087">
    <property type="entry name" value="Tad_N"/>
</dbReference>
<evidence type="ECO:0000259" key="3">
    <source>
        <dbReference type="Pfam" id="PF13400"/>
    </source>
</evidence>
<proteinExistence type="predicted"/>
<feature type="region of interest" description="Disordered" evidence="1">
    <location>
        <begin position="242"/>
        <end position="266"/>
    </location>
</feature>
<keyword evidence="2" id="KW-0472">Membrane</keyword>
<accession>A0ABV8UIC3</accession>
<feature type="transmembrane region" description="Helical" evidence="2">
    <location>
        <begin position="35"/>
        <end position="56"/>
    </location>
</feature>
<dbReference type="Gene3D" id="3.40.50.410">
    <property type="entry name" value="von Willebrand factor, type A domain"/>
    <property type="match status" value="1"/>
</dbReference>
<evidence type="ECO:0000256" key="2">
    <source>
        <dbReference type="SAM" id="Phobius"/>
    </source>
</evidence>